<dbReference type="Pfam" id="PF13540">
    <property type="entry name" value="RCC1_2"/>
    <property type="match status" value="2"/>
</dbReference>
<dbReference type="GO" id="GO:0005085">
    <property type="term" value="F:guanyl-nucleotide exchange factor activity"/>
    <property type="evidence" value="ECO:0007669"/>
    <property type="project" value="TreeGrafter"/>
</dbReference>
<dbReference type="InterPro" id="IPR000408">
    <property type="entry name" value="Reg_chr_condens"/>
</dbReference>
<dbReference type="Proteomes" id="UP000298246">
    <property type="component" value="Unassembled WGS sequence"/>
</dbReference>
<dbReference type="InterPro" id="IPR009091">
    <property type="entry name" value="RCC1/BLIP-II"/>
</dbReference>
<dbReference type="SUPFAM" id="SSF50985">
    <property type="entry name" value="RCC1/BLIP-II"/>
    <property type="match status" value="2"/>
</dbReference>
<reference evidence="2 3" key="1">
    <citation type="submission" date="2017-03" db="EMBL/GenBank/DDBJ databases">
        <title>Isolation of Levoglucosan Utilizing Bacteria.</title>
        <authorList>
            <person name="Arya A.S."/>
        </authorList>
    </citation>
    <scope>NUCLEOTIDE SEQUENCE [LARGE SCALE GENOMIC DNA]</scope>
    <source>
        <strain evidence="2 3">MEC069</strain>
    </source>
</reference>
<gene>
    <name evidence="2" type="ORF">B5M42_13945</name>
</gene>
<dbReference type="InterPro" id="IPR051553">
    <property type="entry name" value="Ran_GTPase-activating"/>
</dbReference>
<dbReference type="GO" id="GO:0005737">
    <property type="term" value="C:cytoplasm"/>
    <property type="evidence" value="ECO:0007669"/>
    <property type="project" value="TreeGrafter"/>
</dbReference>
<dbReference type="InterPro" id="IPR001119">
    <property type="entry name" value="SLH_dom"/>
</dbReference>
<proteinExistence type="predicted"/>
<protein>
    <recommendedName>
        <fullName evidence="1">SLH domain-containing protein</fullName>
    </recommendedName>
</protein>
<accession>A0A4Y8PZH7</accession>
<feature type="domain" description="SLH" evidence="1">
    <location>
        <begin position="452"/>
        <end position="515"/>
    </location>
</feature>
<name>A0A4Y8PZH7_9BACL</name>
<sequence length="578" mass="61987">MTGKWSCRNHFAEVRLMSFAKIGLSALVAVVWLSVWVPLQAGAAPDVQFGPTIASANGRVMAIQDDGSLWYWGKATFNDTAGDQSPQRAVKTKILDNVVRVYGAWWTSFAVKADHSLWSIQYEDDAEVTKPVKVMDNVQEAASAYSQWIVLKTDGTVWQMEAQGDAQSAVKIMSGVKQISAGIESFYALKPDGTLWGWGNNYSGALGVKSAKTYVAEPIEIMADTELVYGTGMEAYAVKKDGTLWGWGADTDGLLLPGPEINWAFAPYEDGSRSVVASHFMPEKLMEGVQAVDGDNHLAVIKKDRSLWVWGYNGSGELGDGTTESASKPQVAMDDIAEVTAKGGFTVALKTDGTLWGFGSNGAGELGTGSFDNEPHTTPRKLMEHVALPGAKASFPSGWALDEVRYAKQEGLLPRALQADYQSNITRGEFIKLLVPLLEEATGKKLDALIREKGLTSAAPFTDTEDIDVQRIAACGIISGTGGGRFEPDGLLTREQAAVILSNAARFLGLSEGEGAGGNAFDDGSQIASWAQAAVQFCAAAGVMQGTAERLFSPKAPYSREMSTITVAHLYKRLLPQA</sequence>
<dbReference type="Gene3D" id="2.130.10.30">
    <property type="entry name" value="Regulator of chromosome condensation 1/beta-lactamase-inhibitor protein II"/>
    <property type="match status" value="2"/>
</dbReference>
<dbReference type="PROSITE" id="PS50012">
    <property type="entry name" value="RCC1_3"/>
    <property type="match status" value="1"/>
</dbReference>
<keyword evidence="3" id="KW-1185">Reference proteome</keyword>
<dbReference type="PROSITE" id="PS51272">
    <property type="entry name" value="SLH"/>
    <property type="match status" value="2"/>
</dbReference>
<evidence type="ECO:0000313" key="2">
    <source>
        <dbReference type="EMBL" id="TFE86725.1"/>
    </source>
</evidence>
<dbReference type="PANTHER" id="PTHR45982:SF1">
    <property type="entry name" value="REGULATOR OF CHROMOSOME CONDENSATION"/>
    <property type="match status" value="1"/>
</dbReference>
<organism evidence="2 3">
    <name type="scientific">Paenibacillus athensensis</name>
    <dbReference type="NCBI Taxonomy" id="1967502"/>
    <lineage>
        <taxon>Bacteria</taxon>
        <taxon>Bacillati</taxon>
        <taxon>Bacillota</taxon>
        <taxon>Bacilli</taxon>
        <taxon>Bacillales</taxon>
        <taxon>Paenibacillaceae</taxon>
        <taxon>Paenibacillus</taxon>
    </lineage>
</organism>
<dbReference type="Pfam" id="PF00395">
    <property type="entry name" value="SLH"/>
    <property type="match status" value="2"/>
</dbReference>
<dbReference type="AlphaFoldDB" id="A0A4Y8PZH7"/>
<dbReference type="OrthoDB" id="27389at2"/>
<dbReference type="EMBL" id="MYFO01000017">
    <property type="protein sequence ID" value="TFE86725.1"/>
    <property type="molecule type" value="Genomic_DNA"/>
</dbReference>
<dbReference type="PANTHER" id="PTHR45982">
    <property type="entry name" value="REGULATOR OF CHROMOSOME CONDENSATION"/>
    <property type="match status" value="1"/>
</dbReference>
<feature type="domain" description="SLH" evidence="1">
    <location>
        <begin position="518"/>
        <end position="578"/>
    </location>
</feature>
<evidence type="ECO:0000313" key="3">
    <source>
        <dbReference type="Proteomes" id="UP000298246"/>
    </source>
</evidence>
<comment type="caution">
    <text evidence="2">The sequence shown here is derived from an EMBL/GenBank/DDBJ whole genome shotgun (WGS) entry which is preliminary data.</text>
</comment>
<evidence type="ECO:0000259" key="1">
    <source>
        <dbReference type="PROSITE" id="PS51272"/>
    </source>
</evidence>